<evidence type="ECO:0000256" key="11">
    <source>
        <dbReference type="SAM" id="Phobius"/>
    </source>
</evidence>
<evidence type="ECO:0000256" key="8">
    <source>
        <dbReference type="ARBA" id="ARBA00023303"/>
    </source>
</evidence>
<dbReference type="GO" id="GO:0015271">
    <property type="term" value="F:outward rectifier potassium channel activity"/>
    <property type="evidence" value="ECO:0007669"/>
    <property type="project" value="TreeGrafter"/>
</dbReference>
<feature type="transmembrane region" description="Helical" evidence="11">
    <location>
        <begin position="234"/>
        <end position="256"/>
    </location>
</feature>
<keyword evidence="3 9" id="KW-0812">Transmembrane</keyword>
<evidence type="ECO:0000256" key="9">
    <source>
        <dbReference type="RuleBase" id="RU003857"/>
    </source>
</evidence>
<keyword evidence="6 9" id="KW-0406">Ion transport</keyword>
<evidence type="ECO:0000313" key="13">
    <source>
        <dbReference type="Proteomes" id="UP001318040"/>
    </source>
</evidence>
<dbReference type="PANTHER" id="PTHR11003">
    <property type="entry name" value="POTASSIUM CHANNEL, SUBFAMILY K"/>
    <property type="match status" value="1"/>
</dbReference>
<evidence type="ECO:0000256" key="7">
    <source>
        <dbReference type="ARBA" id="ARBA00023136"/>
    </source>
</evidence>
<dbReference type="Proteomes" id="UP001318040">
    <property type="component" value="Chromosome 31"/>
</dbReference>
<comment type="subcellular location">
    <subcellularLocation>
        <location evidence="1">Membrane</location>
        <topology evidence="1">Multi-pass membrane protein</topology>
    </subcellularLocation>
</comment>
<dbReference type="PRINTS" id="PR01333">
    <property type="entry name" value="2POREKCHANEL"/>
</dbReference>
<keyword evidence="4" id="KW-0630">Potassium</keyword>
<dbReference type="RefSeq" id="XP_032820190.1">
    <property type="nucleotide sequence ID" value="XM_032964299.1"/>
</dbReference>
<evidence type="ECO:0000313" key="14">
    <source>
        <dbReference type="RefSeq" id="XP_032820190.1"/>
    </source>
</evidence>
<name>A0AAJ7X3S1_PETMA</name>
<evidence type="ECO:0000256" key="2">
    <source>
        <dbReference type="ARBA" id="ARBA00022448"/>
    </source>
</evidence>
<dbReference type="GO" id="GO:0030322">
    <property type="term" value="P:stabilization of membrane potential"/>
    <property type="evidence" value="ECO:0007669"/>
    <property type="project" value="TreeGrafter"/>
</dbReference>
<keyword evidence="7 11" id="KW-0472">Membrane</keyword>
<dbReference type="PANTHER" id="PTHR11003:SF104">
    <property type="entry name" value="POTASSIUM CHANNEL SUBFAMILY K MEMBER 16"/>
    <property type="match status" value="1"/>
</dbReference>
<keyword evidence="5 11" id="KW-1133">Transmembrane helix</keyword>
<evidence type="ECO:0000256" key="5">
    <source>
        <dbReference type="ARBA" id="ARBA00022989"/>
    </source>
</evidence>
<reference evidence="14" key="1">
    <citation type="submission" date="2025-08" db="UniProtKB">
        <authorList>
            <consortium name="RefSeq"/>
        </authorList>
    </citation>
    <scope>IDENTIFICATION</scope>
    <source>
        <tissue evidence="14">Sperm</tissue>
    </source>
</reference>
<proteinExistence type="inferred from homology"/>
<dbReference type="GO" id="GO:0022841">
    <property type="term" value="F:potassium ion leak channel activity"/>
    <property type="evidence" value="ECO:0007669"/>
    <property type="project" value="TreeGrafter"/>
</dbReference>
<feature type="domain" description="Potassium channel" evidence="12">
    <location>
        <begin position="145"/>
        <end position="185"/>
    </location>
</feature>
<accession>A0AAJ7X3S1</accession>
<dbReference type="InterPro" id="IPR003280">
    <property type="entry name" value="2pore_dom_K_chnl"/>
</dbReference>
<evidence type="ECO:0000256" key="10">
    <source>
        <dbReference type="SAM" id="MobiDB-lite"/>
    </source>
</evidence>
<keyword evidence="8 9" id="KW-0407">Ion channel</keyword>
<gene>
    <name evidence="14" type="primary">LOC116947953</name>
</gene>
<feature type="region of interest" description="Disordered" evidence="10">
    <location>
        <begin position="262"/>
        <end position="322"/>
    </location>
</feature>
<feature type="domain" description="Potassium channel" evidence="12">
    <location>
        <begin position="55"/>
        <end position="111"/>
    </location>
</feature>
<evidence type="ECO:0000259" key="12">
    <source>
        <dbReference type="Pfam" id="PF07885"/>
    </source>
</evidence>
<dbReference type="Gene3D" id="1.10.287.70">
    <property type="match status" value="1"/>
</dbReference>
<comment type="similarity">
    <text evidence="9">Belongs to the two pore domain potassium channel (TC 1.A.1.8) family.</text>
</comment>
<protein>
    <submittedName>
        <fullName evidence="14">Potassium channel subfamily K member 17-like</fullName>
    </submittedName>
</protein>
<dbReference type="SUPFAM" id="SSF81324">
    <property type="entry name" value="Voltage-gated potassium channels"/>
    <property type="match status" value="2"/>
</dbReference>
<evidence type="ECO:0000256" key="1">
    <source>
        <dbReference type="ARBA" id="ARBA00004141"/>
    </source>
</evidence>
<evidence type="ECO:0000256" key="6">
    <source>
        <dbReference type="ARBA" id="ARBA00023065"/>
    </source>
</evidence>
<feature type="compositionally biased region" description="Basic and acidic residues" evidence="10">
    <location>
        <begin position="24"/>
        <end position="35"/>
    </location>
</feature>
<dbReference type="InterPro" id="IPR013099">
    <property type="entry name" value="K_chnl_dom"/>
</dbReference>
<feature type="transmembrane region" description="Helical" evidence="11">
    <location>
        <begin position="133"/>
        <end position="158"/>
    </location>
</feature>
<evidence type="ECO:0000256" key="3">
    <source>
        <dbReference type="ARBA" id="ARBA00022692"/>
    </source>
</evidence>
<dbReference type="Pfam" id="PF07885">
    <property type="entry name" value="Ion_trans_2"/>
    <property type="match status" value="2"/>
</dbReference>
<keyword evidence="13" id="KW-1185">Reference proteome</keyword>
<keyword evidence="2 9" id="KW-0813">Transport</keyword>
<dbReference type="GO" id="GO:0005886">
    <property type="term" value="C:plasma membrane"/>
    <property type="evidence" value="ECO:0007669"/>
    <property type="project" value="TreeGrafter"/>
</dbReference>
<dbReference type="KEGG" id="pmrn:116947953"/>
<organism evidence="13 14">
    <name type="scientific">Petromyzon marinus</name>
    <name type="common">Sea lamprey</name>
    <dbReference type="NCBI Taxonomy" id="7757"/>
    <lineage>
        <taxon>Eukaryota</taxon>
        <taxon>Metazoa</taxon>
        <taxon>Chordata</taxon>
        <taxon>Craniata</taxon>
        <taxon>Vertebrata</taxon>
        <taxon>Cyclostomata</taxon>
        <taxon>Hyperoartia</taxon>
        <taxon>Petromyzontiformes</taxon>
        <taxon>Petromyzontidae</taxon>
        <taxon>Petromyzon</taxon>
    </lineage>
</organism>
<feature type="region of interest" description="Disordered" evidence="10">
    <location>
        <begin position="14"/>
        <end position="35"/>
    </location>
</feature>
<feature type="compositionally biased region" description="Basic and acidic residues" evidence="10">
    <location>
        <begin position="264"/>
        <end position="273"/>
    </location>
</feature>
<dbReference type="AlphaFoldDB" id="A0AAJ7X3S1"/>
<sequence>MAKNTDEVAVTELIASEWTSKKNPPRETERREQDRAITTAQKAGIHVTISPGRESINWNPEGAFFFVGTTVTTIGYGNLAPATVIGKVFCTIFATFGIPLNLVVLNKAGQATLHGVELIAGALRKRGFKEVRLLSGGLFLGVGFTLFLLIPSTVFMTVEGWSYAESYYFSFITLSTIGFGDYVVGEVTATSSPVKPPRQTRRCILTACRTRGARGHSGCRNETVQYPAFYKTLVAAWFFFGLAWLSALFSAITGALERAVTETGRAEPERPRGGEGAGGSPRAQCPRAQCPRAQSPRAQCPRAQSPRARPPFSQKGGSGRRRRSEFDIFVIHTFNARSEIPLMVVGKDT</sequence>
<evidence type="ECO:0000256" key="4">
    <source>
        <dbReference type="ARBA" id="ARBA00022958"/>
    </source>
</evidence>